<gene>
    <name evidence="1" type="ORF">A3G03_02470</name>
</gene>
<proteinExistence type="predicted"/>
<name>A0A1G2P7Z6_9BACT</name>
<dbReference type="AlphaFoldDB" id="A0A1G2P7Z6"/>
<accession>A0A1G2P7Z6</accession>
<protein>
    <submittedName>
        <fullName evidence="1">Uncharacterized protein</fullName>
    </submittedName>
</protein>
<evidence type="ECO:0000313" key="2">
    <source>
        <dbReference type="Proteomes" id="UP000176355"/>
    </source>
</evidence>
<comment type="caution">
    <text evidence="1">The sequence shown here is derived from an EMBL/GenBank/DDBJ whole genome shotgun (WGS) entry which is preliminary data.</text>
</comment>
<organism evidence="1 2">
    <name type="scientific">Candidatus Taylorbacteria bacterium RIFCSPLOWO2_12_FULL_44_15c</name>
    <dbReference type="NCBI Taxonomy" id="1802333"/>
    <lineage>
        <taxon>Bacteria</taxon>
        <taxon>Candidatus Tayloriibacteriota</taxon>
    </lineage>
</organism>
<sequence length="96" mass="10965">MSPLADRLKSAFFSQKSKQVMRLLALRFRIRTSPDQRLLGTSPKRIAAKLRPSSPFEAKASTIRPCFPLGNLEITKPRSARKFQITIFKSQTNFKI</sequence>
<evidence type="ECO:0000313" key="1">
    <source>
        <dbReference type="EMBL" id="OHA44440.1"/>
    </source>
</evidence>
<dbReference type="EMBL" id="MHSL01000002">
    <property type="protein sequence ID" value="OHA44440.1"/>
    <property type="molecule type" value="Genomic_DNA"/>
</dbReference>
<dbReference type="Proteomes" id="UP000176355">
    <property type="component" value="Unassembled WGS sequence"/>
</dbReference>
<reference evidence="1 2" key="1">
    <citation type="journal article" date="2016" name="Nat. Commun.">
        <title>Thousands of microbial genomes shed light on interconnected biogeochemical processes in an aquifer system.</title>
        <authorList>
            <person name="Anantharaman K."/>
            <person name="Brown C.T."/>
            <person name="Hug L.A."/>
            <person name="Sharon I."/>
            <person name="Castelle C.J."/>
            <person name="Probst A.J."/>
            <person name="Thomas B.C."/>
            <person name="Singh A."/>
            <person name="Wilkins M.J."/>
            <person name="Karaoz U."/>
            <person name="Brodie E.L."/>
            <person name="Williams K.H."/>
            <person name="Hubbard S.S."/>
            <person name="Banfield J.F."/>
        </authorList>
    </citation>
    <scope>NUCLEOTIDE SEQUENCE [LARGE SCALE GENOMIC DNA]</scope>
</reference>